<evidence type="ECO:0000313" key="1">
    <source>
        <dbReference type="EMBL" id="MFC2948570.1"/>
    </source>
</evidence>
<protein>
    <submittedName>
        <fullName evidence="1">Uncharacterized protein</fullName>
    </submittedName>
</protein>
<sequence>MKIEDHFLPEDIKRASEEYWCVMDLLSDVMDNVFAGDIEMAKHRSIDLLKSIHELSKMSDKKTATDRRLEMVNELNAAGVNIELVRRHLSEKQNS</sequence>
<proteinExistence type="predicted"/>
<accession>A0ABV7A6P5</accession>
<dbReference type="EMBL" id="JBHRRZ010000015">
    <property type="protein sequence ID" value="MFC2948570.1"/>
    <property type="molecule type" value="Genomic_DNA"/>
</dbReference>
<evidence type="ECO:0000313" key="2">
    <source>
        <dbReference type="Proteomes" id="UP001595387"/>
    </source>
</evidence>
<comment type="caution">
    <text evidence="1">The sequence shown here is derived from an EMBL/GenBank/DDBJ whole genome shotgun (WGS) entry which is preliminary data.</text>
</comment>
<name>A0ABV7A6P5_9BACI</name>
<dbReference type="Proteomes" id="UP001595387">
    <property type="component" value="Unassembled WGS sequence"/>
</dbReference>
<organism evidence="1 2">
    <name type="scientific">Virgibacillus sediminis</name>
    <dbReference type="NCBI Taxonomy" id="202260"/>
    <lineage>
        <taxon>Bacteria</taxon>
        <taxon>Bacillati</taxon>
        <taxon>Bacillota</taxon>
        <taxon>Bacilli</taxon>
        <taxon>Bacillales</taxon>
        <taxon>Bacillaceae</taxon>
        <taxon>Virgibacillus</taxon>
    </lineage>
</organism>
<dbReference type="RefSeq" id="WP_390305704.1">
    <property type="nucleotide sequence ID" value="NZ_JBHRRZ010000015.1"/>
</dbReference>
<gene>
    <name evidence="1" type="ORF">ACFODW_09480</name>
</gene>
<reference evidence="2" key="1">
    <citation type="journal article" date="2019" name="Int. J. Syst. Evol. Microbiol.">
        <title>The Global Catalogue of Microorganisms (GCM) 10K type strain sequencing project: providing services to taxonomists for standard genome sequencing and annotation.</title>
        <authorList>
            <consortium name="The Broad Institute Genomics Platform"/>
            <consortium name="The Broad Institute Genome Sequencing Center for Infectious Disease"/>
            <person name="Wu L."/>
            <person name="Ma J."/>
        </authorList>
    </citation>
    <scope>NUCLEOTIDE SEQUENCE [LARGE SCALE GENOMIC DNA]</scope>
    <source>
        <strain evidence="2">KCTC 13193</strain>
    </source>
</reference>
<keyword evidence="2" id="KW-1185">Reference proteome</keyword>